<dbReference type="Proteomes" id="UP001626536">
    <property type="component" value="Chromosome"/>
</dbReference>
<dbReference type="EMBL" id="CP136862">
    <property type="protein sequence ID" value="WOJ88073.1"/>
    <property type="molecule type" value="Genomic_DNA"/>
</dbReference>
<accession>A0ABZ0HNI5</accession>
<organism evidence="1 2">
    <name type="scientific">Methylocapsa polymorpha</name>
    <dbReference type="NCBI Taxonomy" id="3080828"/>
    <lineage>
        <taxon>Bacteria</taxon>
        <taxon>Pseudomonadati</taxon>
        <taxon>Pseudomonadota</taxon>
        <taxon>Alphaproteobacteria</taxon>
        <taxon>Hyphomicrobiales</taxon>
        <taxon>Beijerinckiaceae</taxon>
        <taxon>Methylocapsa</taxon>
    </lineage>
</organism>
<keyword evidence="2" id="KW-1185">Reference proteome</keyword>
<name>A0ABZ0HNI5_9HYPH</name>
<proteinExistence type="predicted"/>
<evidence type="ECO:0000313" key="1">
    <source>
        <dbReference type="EMBL" id="WOJ88073.1"/>
    </source>
</evidence>
<gene>
    <name evidence="1" type="ORF">RZS28_09400</name>
</gene>
<sequence length="121" mass="12892">MLWIAGLFLIFIGLLWFWVGPKIVEFRTSIGLDAKIAEAESLWARLKLQTQGVKTILVLVGGAIATILPEVTKDLADVDLSPLIGSNWAGKVAAATSLVATITHISGLLSAARAKPVQTNE</sequence>
<reference evidence="1 2" key="1">
    <citation type="submission" date="2023-10" db="EMBL/GenBank/DDBJ databases">
        <title>Novel methanotroph of the genus Methylocapsa from a subarctic wetland.</title>
        <authorList>
            <person name="Belova S.E."/>
            <person name="Oshkin I.Y."/>
            <person name="Miroshnikov K."/>
            <person name="Dedysh S.N."/>
        </authorList>
    </citation>
    <scope>NUCLEOTIDE SEQUENCE [LARGE SCALE GENOMIC DNA]</scope>
    <source>
        <strain evidence="1 2">RX1</strain>
    </source>
</reference>
<protein>
    <submittedName>
        <fullName evidence="1">Uncharacterized protein</fullName>
    </submittedName>
</protein>
<dbReference type="RefSeq" id="WP_407337511.1">
    <property type="nucleotide sequence ID" value="NZ_CP136862.1"/>
</dbReference>
<evidence type="ECO:0000313" key="2">
    <source>
        <dbReference type="Proteomes" id="UP001626536"/>
    </source>
</evidence>